<reference evidence="1" key="1">
    <citation type="journal article" date="2015" name="Nature">
        <title>Complex archaea that bridge the gap between prokaryotes and eukaryotes.</title>
        <authorList>
            <person name="Spang A."/>
            <person name="Saw J.H."/>
            <person name="Jorgensen S.L."/>
            <person name="Zaremba-Niedzwiedzka K."/>
            <person name="Martijn J."/>
            <person name="Lind A.E."/>
            <person name="van Eijk R."/>
            <person name="Schleper C."/>
            <person name="Guy L."/>
            <person name="Ettema T.J."/>
        </authorList>
    </citation>
    <scope>NUCLEOTIDE SEQUENCE</scope>
</reference>
<evidence type="ECO:0000313" key="1">
    <source>
        <dbReference type="EMBL" id="KKL13467.1"/>
    </source>
</evidence>
<gene>
    <name evidence="1" type="ORF">LCGC14_2525490</name>
</gene>
<organism evidence="1">
    <name type="scientific">marine sediment metagenome</name>
    <dbReference type="NCBI Taxonomy" id="412755"/>
    <lineage>
        <taxon>unclassified sequences</taxon>
        <taxon>metagenomes</taxon>
        <taxon>ecological metagenomes</taxon>
    </lineage>
</organism>
<comment type="caution">
    <text evidence="1">The sequence shown here is derived from an EMBL/GenBank/DDBJ whole genome shotgun (WGS) entry which is preliminary data.</text>
</comment>
<proteinExistence type="predicted"/>
<protein>
    <submittedName>
        <fullName evidence="1">Uncharacterized protein</fullName>
    </submittedName>
</protein>
<accession>A0A0F9BI03</accession>
<dbReference type="AlphaFoldDB" id="A0A0F9BI03"/>
<sequence>MAECGFFSTQCKEYEKRALEFCESLYPVGQGTNGCFSVTGEPYVVLQVGFQCEVAENQWIKQEGEEESFLYGGTTPEKGLDSFKEAFSGYTANKSHGTLYWRCCISSYNYKCHALTMGYLP</sequence>
<name>A0A0F9BI03_9ZZZZ</name>
<dbReference type="EMBL" id="LAZR01040844">
    <property type="protein sequence ID" value="KKL13467.1"/>
    <property type="molecule type" value="Genomic_DNA"/>
</dbReference>
<feature type="non-terminal residue" evidence="1">
    <location>
        <position position="121"/>
    </location>
</feature>